<accession>A0A1G6N2M3</accession>
<organism evidence="1 2">
    <name type="scientific">Shouchella lonarensis</name>
    <dbReference type="NCBI Taxonomy" id="1464122"/>
    <lineage>
        <taxon>Bacteria</taxon>
        <taxon>Bacillati</taxon>
        <taxon>Bacillota</taxon>
        <taxon>Bacilli</taxon>
        <taxon>Bacillales</taxon>
        <taxon>Bacillaceae</taxon>
        <taxon>Shouchella</taxon>
    </lineage>
</organism>
<dbReference type="STRING" id="1464122.SAMN05421737_11186"/>
<gene>
    <name evidence="1" type="ORF">SAMN05421737_11186</name>
</gene>
<dbReference type="Proteomes" id="UP000242662">
    <property type="component" value="Unassembled WGS sequence"/>
</dbReference>
<evidence type="ECO:0000313" key="2">
    <source>
        <dbReference type="Proteomes" id="UP000242662"/>
    </source>
</evidence>
<reference evidence="2" key="1">
    <citation type="submission" date="2016-09" db="EMBL/GenBank/DDBJ databases">
        <authorList>
            <person name="Varghese N."/>
            <person name="Submissions S."/>
        </authorList>
    </citation>
    <scope>NUCLEOTIDE SEQUENCE [LARGE SCALE GENOMIC DNA]</scope>
    <source>
        <strain evidence="2">25nlg</strain>
    </source>
</reference>
<proteinExistence type="predicted"/>
<protein>
    <submittedName>
        <fullName evidence="1">Uncharacterized protein</fullName>
    </submittedName>
</protein>
<keyword evidence="2" id="KW-1185">Reference proteome</keyword>
<name>A0A1G6N2M3_9BACI</name>
<sequence>MVIKKCMRYFSPYTSTFADKKCFEFQLYQGLPAYEICTLTSVLET</sequence>
<evidence type="ECO:0000313" key="1">
    <source>
        <dbReference type="EMBL" id="SDC62098.1"/>
    </source>
</evidence>
<dbReference type="AlphaFoldDB" id="A0A1G6N2M3"/>
<dbReference type="EMBL" id="FMYM01000011">
    <property type="protein sequence ID" value="SDC62098.1"/>
    <property type="molecule type" value="Genomic_DNA"/>
</dbReference>